<dbReference type="GO" id="GO:0005829">
    <property type="term" value="C:cytosol"/>
    <property type="evidence" value="ECO:0007669"/>
    <property type="project" value="GOC"/>
</dbReference>
<reference evidence="3" key="2">
    <citation type="submission" date="2014-07" db="EMBL/GenBank/DDBJ databases">
        <authorList>
            <person name="Hull J."/>
        </authorList>
    </citation>
    <scope>NUCLEOTIDE SEQUENCE</scope>
</reference>
<feature type="domain" description="PH" evidence="2">
    <location>
        <begin position="17"/>
        <end position="111"/>
    </location>
</feature>
<dbReference type="GO" id="GO:0005802">
    <property type="term" value="C:trans-Golgi network"/>
    <property type="evidence" value="ECO:0007669"/>
    <property type="project" value="TreeGrafter"/>
</dbReference>
<dbReference type="GO" id="GO:0007032">
    <property type="term" value="P:endosome organization"/>
    <property type="evidence" value="ECO:0007669"/>
    <property type="project" value="TreeGrafter"/>
</dbReference>
<dbReference type="PROSITE" id="PS50003">
    <property type="entry name" value="PH_DOMAIN"/>
    <property type="match status" value="1"/>
</dbReference>
<dbReference type="GO" id="GO:0042147">
    <property type="term" value="P:retrograde transport, endosome to Golgi"/>
    <property type="evidence" value="ECO:0007669"/>
    <property type="project" value="TreeGrafter"/>
</dbReference>
<proteinExistence type="predicted"/>
<reference evidence="4" key="3">
    <citation type="submission" date="2014-09" db="EMBL/GenBank/DDBJ databases">
        <authorList>
            <person name="Magalhaes I.L.F."/>
            <person name="Oliveira U."/>
            <person name="Santos F.R."/>
            <person name="Vidigal T.H.D.A."/>
            <person name="Brescovit A.D."/>
            <person name="Santos A.J."/>
        </authorList>
    </citation>
    <scope>NUCLEOTIDE SEQUENCE</scope>
</reference>
<evidence type="ECO:0000313" key="4">
    <source>
        <dbReference type="EMBL" id="JAG52689.1"/>
    </source>
</evidence>
<keyword evidence="1" id="KW-0597">Phosphoprotein</keyword>
<dbReference type="InterPro" id="IPR045188">
    <property type="entry name" value="Boi1/Boi2-like"/>
</dbReference>
<reference evidence="3" key="1">
    <citation type="journal article" date="2014" name="PLoS ONE">
        <title>Transcriptome-Based Identification of ABC Transporters in the Western Tarnished Plant Bug Lygus hesperus.</title>
        <authorList>
            <person name="Hull J.J."/>
            <person name="Chaney K."/>
            <person name="Geib S.M."/>
            <person name="Fabrick J.A."/>
            <person name="Brent C.S."/>
            <person name="Walsh D."/>
            <person name="Lavine L.C."/>
        </authorList>
    </citation>
    <scope>NUCLEOTIDE SEQUENCE</scope>
</reference>
<dbReference type="Gene3D" id="2.30.29.30">
    <property type="entry name" value="Pleckstrin-homology domain (PH domain)/Phosphotyrosine-binding domain (PTB)"/>
    <property type="match status" value="1"/>
</dbReference>
<sequence length="180" mass="20901">MKNEHVAVLGGNHDDAVAEFQGTLSKWTNYILGWQSRFFVLKNGHLMYYKSVEDVRLGCRGAINLVNVNLEPHKLDECRFDLHFCDLFWCLRADSSDERQKWIDVLSSYTAAPSSTGPPDFTRCDKRWTIREKTDEIGAFKELILSQMKRLVDYFNDQNNVLETSRISEVTLMSFPKVRI</sequence>
<dbReference type="InterPro" id="IPR001849">
    <property type="entry name" value="PH_domain"/>
</dbReference>
<dbReference type="GO" id="GO:0005769">
    <property type="term" value="C:early endosome"/>
    <property type="evidence" value="ECO:0007669"/>
    <property type="project" value="TreeGrafter"/>
</dbReference>
<dbReference type="AlphaFoldDB" id="A0A0A9W4M0"/>
<accession>A0A0A9W4M0</accession>
<dbReference type="GO" id="GO:0055037">
    <property type="term" value="C:recycling endosome"/>
    <property type="evidence" value="ECO:0007669"/>
    <property type="project" value="TreeGrafter"/>
</dbReference>
<evidence type="ECO:0000259" key="2">
    <source>
        <dbReference type="PROSITE" id="PS50003"/>
    </source>
</evidence>
<dbReference type="PANTHER" id="PTHR22902">
    <property type="entry name" value="SESQUIPEDALIAN"/>
    <property type="match status" value="1"/>
</dbReference>
<dbReference type="SUPFAM" id="SSF50729">
    <property type="entry name" value="PH domain-like"/>
    <property type="match status" value="1"/>
</dbReference>
<protein>
    <submittedName>
        <fullName evidence="3">Collagen type IV alpha-3-binding protein</fullName>
    </submittedName>
</protein>
<keyword evidence="3" id="KW-0176">Collagen</keyword>
<dbReference type="SMART" id="SM00233">
    <property type="entry name" value="PH"/>
    <property type="match status" value="1"/>
</dbReference>
<evidence type="ECO:0000313" key="3">
    <source>
        <dbReference type="EMBL" id="JAG02356.1"/>
    </source>
</evidence>
<dbReference type="GO" id="GO:0005581">
    <property type="term" value="C:collagen trimer"/>
    <property type="evidence" value="ECO:0007669"/>
    <property type="project" value="UniProtKB-KW"/>
</dbReference>
<dbReference type="Pfam" id="PF00169">
    <property type="entry name" value="PH"/>
    <property type="match status" value="1"/>
</dbReference>
<dbReference type="GO" id="GO:0001881">
    <property type="term" value="P:receptor recycling"/>
    <property type="evidence" value="ECO:0007669"/>
    <property type="project" value="TreeGrafter"/>
</dbReference>
<organism evidence="3">
    <name type="scientific">Lygus hesperus</name>
    <name type="common">Western plant bug</name>
    <dbReference type="NCBI Taxonomy" id="30085"/>
    <lineage>
        <taxon>Eukaryota</taxon>
        <taxon>Metazoa</taxon>
        <taxon>Ecdysozoa</taxon>
        <taxon>Arthropoda</taxon>
        <taxon>Hexapoda</taxon>
        <taxon>Insecta</taxon>
        <taxon>Pterygota</taxon>
        <taxon>Neoptera</taxon>
        <taxon>Paraneoptera</taxon>
        <taxon>Hemiptera</taxon>
        <taxon>Heteroptera</taxon>
        <taxon>Panheteroptera</taxon>
        <taxon>Cimicomorpha</taxon>
        <taxon>Miridae</taxon>
        <taxon>Mirini</taxon>
        <taxon>Lygus</taxon>
    </lineage>
</organism>
<dbReference type="EMBL" id="GBRD01013137">
    <property type="protein sequence ID" value="JAG52689.1"/>
    <property type="molecule type" value="Transcribed_RNA"/>
</dbReference>
<gene>
    <name evidence="3" type="primary">col4a3bp</name>
    <name evidence="3" type="ORF">CM83_100319</name>
</gene>
<dbReference type="EMBL" id="GBHO01041248">
    <property type="protein sequence ID" value="JAG02356.1"/>
    <property type="molecule type" value="Transcribed_RNA"/>
</dbReference>
<dbReference type="InterPro" id="IPR011993">
    <property type="entry name" value="PH-like_dom_sf"/>
</dbReference>
<name>A0A0A9W4M0_LYGHE</name>
<evidence type="ECO:0000256" key="1">
    <source>
        <dbReference type="ARBA" id="ARBA00022553"/>
    </source>
</evidence>
<dbReference type="PANTHER" id="PTHR22902:SF27">
    <property type="entry name" value="PLECKSTRIN HOMOLOGY DOMAIN-CONTAINING FAMILY A MEMBER 3"/>
    <property type="match status" value="1"/>
</dbReference>